<keyword evidence="2" id="KW-0378">Hydrolase</keyword>
<evidence type="ECO:0000313" key="3">
    <source>
        <dbReference type="Proteomes" id="UP000255082"/>
    </source>
</evidence>
<dbReference type="SMART" id="SM00507">
    <property type="entry name" value="HNHc"/>
    <property type="match status" value="1"/>
</dbReference>
<dbReference type="GO" id="GO:0003676">
    <property type="term" value="F:nucleic acid binding"/>
    <property type="evidence" value="ECO:0007669"/>
    <property type="project" value="InterPro"/>
</dbReference>
<gene>
    <name evidence="2" type="ORF">NCTC13184_03047</name>
</gene>
<organism evidence="2 3">
    <name type="scientific">Nocardia africana</name>
    <dbReference type="NCBI Taxonomy" id="134964"/>
    <lineage>
        <taxon>Bacteria</taxon>
        <taxon>Bacillati</taxon>
        <taxon>Actinomycetota</taxon>
        <taxon>Actinomycetes</taxon>
        <taxon>Mycobacteriales</taxon>
        <taxon>Nocardiaceae</taxon>
        <taxon>Nocardia</taxon>
    </lineage>
</organism>
<name>A0A378WSH3_9NOCA</name>
<keyword evidence="2" id="KW-0255">Endonuclease</keyword>
<dbReference type="InterPro" id="IPR052892">
    <property type="entry name" value="NA-targeting_endonuclease"/>
</dbReference>
<dbReference type="PANTHER" id="PTHR33877:SF2">
    <property type="entry name" value="OS07G0170200 PROTEIN"/>
    <property type="match status" value="1"/>
</dbReference>
<dbReference type="EMBL" id="UGRU01000001">
    <property type="protein sequence ID" value="SUA43677.1"/>
    <property type="molecule type" value="Genomic_DNA"/>
</dbReference>
<feature type="domain" description="HNH nuclease" evidence="1">
    <location>
        <begin position="96"/>
        <end position="145"/>
    </location>
</feature>
<dbReference type="GO" id="GO:0008270">
    <property type="term" value="F:zinc ion binding"/>
    <property type="evidence" value="ECO:0007669"/>
    <property type="project" value="InterPro"/>
</dbReference>
<reference evidence="2 3" key="1">
    <citation type="submission" date="2018-06" db="EMBL/GenBank/DDBJ databases">
        <authorList>
            <consortium name="Pathogen Informatics"/>
            <person name="Doyle S."/>
        </authorList>
    </citation>
    <scope>NUCLEOTIDE SEQUENCE [LARGE SCALE GENOMIC DNA]</scope>
    <source>
        <strain evidence="2 3">NCTC13184</strain>
    </source>
</reference>
<evidence type="ECO:0000259" key="1">
    <source>
        <dbReference type="SMART" id="SM00507"/>
    </source>
</evidence>
<dbReference type="PANTHER" id="PTHR33877">
    <property type="entry name" value="SLL1193 PROTEIN"/>
    <property type="match status" value="1"/>
</dbReference>
<proteinExistence type="predicted"/>
<dbReference type="Pfam" id="PF01844">
    <property type="entry name" value="HNH"/>
    <property type="match status" value="1"/>
</dbReference>
<dbReference type="CDD" id="cd00085">
    <property type="entry name" value="HNHc"/>
    <property type="match status" value="1"/>
</dbReference>
<evidence type="ECO:0000313" key="2">
    <source>
        <dbReference type="EMBL" id="SUA43677.1"/>
    </source>
</evidence>
<protein>
    <submittedName>
        <fullName evidence="2">HNH endonuclease</fullName>
    </submittedName>
</protein>
<sequence>MVTPMLSRHAERPLAPDNWIHAPVLVLNASYEALTDIGADRAVVLVISGAAETVAERQPRFPIRSKHLEIALPQTIRLLRYVYLEHSVLVHDESRATLAGVLRRDRHRCGYCAGWARTVDHIRPRSRGGPNTWNNLIAACGPCNTRKADRTPDEAGMRLLWEPKAPTDLQRRQRRIWKDLVATGAQPTATGAQ</sequence>
<dbReference type="Gene3D" id="1.10.30.50">
    <property type="match status" value="1"/>
</dbReference>
<dbReference type="GO" id="GO:0004519">
    <property type="term" value="F:endonuclease activity"/>
    <property type="evidence" value="ECO:0007669"/>
    <property type="project" value="UniProtKB-KW"/>
</dbReference>
<dbReference type="InterPro" id="IPR003615">
    <property type="entry name" value="HNH_nuc"/>
</dbReference>
<dbReference type="InterPro" id="IPR002711">
    <property type="entry name" value="HNH"/>
</dbReference>
<keyword evidence="2" id="KW-0540">Nuclease</keyword>
<accession>A0A378WSH3</accession>
<dbReference type="AlphaFoldDB" id="A0A378WSH3"/>
<dbReference type="Proteomes" id="UP000255082">
    <property type="component" value="Unassembled WGS sequence"/>
</dbReference>